<name>A0A9D1JPJ9_9BACT</name>
<reference evidence="1" key="1">
    <citation type="submission" date="2020-10" db="EMBL/GenBank/DDBJ databases">
        <authorList>
            <person name="Gilroy R."/>
        </authorList>
    </citation>
    <scope>NUCLEOTIDE SEQUENCE</scope>
    <source>
        <strain evidence="1">6276</strain>
    </source>
</reference>
<evidence type="ECO:0000313" key="1">
    <source>
        <dbReference type="EMBL" id="HIS37340.1"/>
    </source>
</evidence>
<comment type="caution">
    <text evidence="1">The sequence shown here is derived from an EMBL/GenBank/DDBJ whole genome shotgun (WGS) entry which is preliminary data.</text>
</comment>
<gene>
    <name evidence="1" type="ORF">IAC10_12070</name>
</gene>
<dbReference type="Proteomes" id="UP000823928">
    <property type="component" value="Unassembled WGS sequence"/>
</dbReference>
<reference evidence="1" key="2">
    <citation type="journal article" date="2021" name="PeerJ">
        <title>Extensive microbial diversity within the chicken gut microbiome revealed by metagenomics and culture.</title>
        <authorList>
            <person name="Gilroy R."/>
            <person name="Ravi A."/>
            <person name="Getino M."/>
            <person name="Pursley I."/>
            <person name="Horton D.L."/>
            <person name="Alikhan N.F."/>
            <person name="Baker D."/>
            <person name="Gharbi K."/>
            <person name="Hall N."/>
            <person name="Watson M."/>
            <person name="Adriaenssens E.M."/>
            <person name="Foster-Nyarko E."/>
            <person name="Jarju S."/>
            <person name="Secka A."/>
            <person name="Antonio M."/>
            <person name="Oren A."/>
            <person name="Chaudhuri R.R."/>
            <person name="La Ragione R."/>
            <person name="Hildebrand F."/>
            <person name="Pallen M.J."/>
        </authorList>
    </citation>
    <scope>NUCLEOTIDE SEQUENCE</scope>
    <source>
        <strain evidence="1">6276</strain>
    </source>
</reference>
<accession>A0A9D1JPJ9</accession>
<proteinExistence type="predicted"/>
<organism evidence="1 2">
    <name type="scientific">Candidatus Scatousia excrementigallinarum</name>
    <dbReference type="NCBI Taxonomy" id="2840935"/>
    <lineage>
        <taxon>Bacteria</taxon>
        <taxon>Candidatus Scatousia</taxon>
    </lineage>
</organism>
<dbReference type="EMBL" id="DVIU01000243">
    <property type="protein sequence ID" value="HIS37340.1"/>
    <property type="molecule type" value="Genomic_DNA"/>
</dbReference>
<evidence type="ECO:0000313" key="2">
    <source>
        <dbReference type="Proteomes" id="UP000823928"/>
    </source>
</evidence>
<protein>
    <submittedName>
        <fullName evidence="1">TnpV protein</fullName>
    </submittedName>
</protein>
<sequence>MDKYIFDEGNGLWYELQGDYYIPCLTLPNKKEQPVGLWGQRHLQYLKEFRKNTYTTLLTSGKLNAYLADIDRQAQERFETLTEQMKRVQGITEQLKAESVLEWTGRMNNIRTCVIEIVNEEIVYS</sequence>
<dbReference type="AlphaFoldDB" id="A0A9D1JPJ9"/>
<dbReference type="Pfam" id="PF14198">
    <property type="entry name" value="TnpV"/>
    <property type="match status" value="1"/>
</dbReference>
<dbReference type="InterPro" id="IPR026989">
    <property type="entry name" value="TnpV"/>
</dbReference>